<evidence type="ECO:0000256" key="1">
    <source>
        <dbReference type="ARBA" id="ARBA00004496"/>
    </source>
</evidence>
<evidence type="ECO:0000256" key="2">
    <source>
        <dbReference type="ARBA" id="ARBA00005326"/>
    </source>
</evidence>
<evidence type="ECO:0000259" key="6">
    <source>
        <dbReference type="Pfam" id="PF03464"/>
    </source>
</evidence>
<dbReference type="Pfam" id="PF03465">
    <property type="entry name" value="eRF1_3"/>
    <property type="match status" value="1"/>
</dbReference>
<proteinExistence type="inferred from homology"/>
<protein>
    <submittedName>
        <fullName evidence="8">Peptide chain release factor 1</fullName>
    </submittedName>
    <submittedName>
        <fullName evidence="9">Peptide chain release factor subunit 1</fullName>
    </submittedName>
</protein>
<reference evidence="10" key="2">
    <citation type="submission" date="2016-10" db="EMBL/GenBank/DDBJ databases">
        <authorList>
            <person name="Varghese N."/>
            <person name="Submissions S."/>
        </authorList>
    </citation>
    <scope>NUCLEOTIDE SEQUENCE [LARGE SCALE GENOMIC DNA]</scope>
    <source>
        <strain evidence="10">CGMCC 1.12397</strain>
    </source>
</reference>
<dbReference type="SUPFAM" id="SSF55481">
    <property type="entry name" value="N-terminal domain of eukaryotic peptide chain release factor subunit 1, ERF1"/>
    <property type="match status" value="1"/>
</dbReference>
<comment type="subcellular location">
    <subcellularLocation>
        <location evidence="1">Cytoplasm</location>
    </subcellularLocation>
</comment>
<dbReference type="Proteomes" id="UP000255421">
    <property type="component" value="Unassembled WGS sequence"/>
</dbReference>
<dbReference type="EMBL" id="FNKQ01000001">
    <property type="protein sequence ID" value="SDQ10765.1"/>
    <property type="molecule type" value="Genomic_DNA"/>
</dbReference>
<dbReference type="Pfam" id="PF03463">
    <property type="entry name" value="eRF1_1"/>
    <property type="match status" value="1"/>
</dbReference>
<dbReference type="SUPFAM" id="SSF55315">
    <property type="entry name" value="L30e-like"/>
    <property type="match status" value="1"/>
</dbReference>
<accession>A0A1H0Y6J9</accession>
<dbReference type="InterPro" id="IPR005142">
    <property type="entry name" value="eRF1_3"/>
</dbReference>
<feature type="domain" description="eRF1/Pelota-like N-terminal" evidence="5">
    <location>
        <begin position="11"/>
        <end position="126"/>
    </location>
</feature>
<organism evidence="9 10">
    <name type="scientific">Halopelagius longus</name>
    <dbReference type="NCBI Taxonomy" id="1236180"/>
    <lineage>
        <taxon>Archaea</taxon>
        <taxon>Methanobacteriati</taxon>
        <taxon>Methanobacteriota</taxon>
        <taxon>Stenosarchaea group</taxon>
        <taxon>Halobacteria</taxon>
        <taxon>Halobacteriales</taxon>
        <taxon>Haloferacaceae</taxon>
    </lineage>
</organism>
<dbReference type="EMBL" id="QQST01000001">
    <property type="protein sequence ID" value="RDI72306.1"/>
    <property type="molecule type" value="Genomic_DNA"/>
</dbReference>
<feature type="domain" description="eRF1" evidence="6">
    <location>
        <begin position="135"/>
        <end position="271"/>
    </location>
</feature>
<evidence type="ECO:0000313" key="11">
    <source>
        <dbReference type="Proteomes" id="UP000255421"/>
    </source>
</evidence>
<evidence type="ECO:0000313" key="9">
    <source>
        <dbReference type="EMBL" id="SDQ10765.1"/>
    </source>
</evidence>
<dbReference type="InterPro" id="IPR029064">
    <property type="entry name" value="Ribosomal_eL30-like_sf"/>
</dbReference>
<dbReference type="RefSeq" id="WP_092532221.1">
    <property type="nucleotide sequence ID" value="NZ_FNKQ01000001.1"/>
</dbReference>
<dbReference type="InterPro" id="IPR005140">
    <property type="entry name" value="eRF1_Pelota-like_N"/>
</dbReference>
<dbReference type="InterPro" id="IPR004403">
    <property type="entry name" value="Peptide_chain-rel_eRF1/aRF1"/>
</dbReference>
<dbReference type="Proteomes" id="UP000199289">
    <property type="component" value="Unassembled WGS sequence"/>
</dbReference>
<keyword evidence="4" id="KW-0648">Protein biosynthesis</keyword>
<keyword evidence="11" id="KW-1185">Reference proteome</keyword>
<evidence type="ECO:0000313" key="10">
    <source>
        <dbReference type="Proteomes" id="UP000199289"/>
    </source>
</evidence>
<dbReference type="Gene3D" id="3.30.960.10">
    <property type="entry name" value="eRF1 domain 1"/>
    <property type="match status" value="1"/>
</dbReference>
<evidence type="ECO:0000256" key="3">
    <source>
        <dbReference type="ARBA" id="ARBA00022490"/>
    </source>
</evidence>
<dbReference type="PANTHER" id="PTHR10113">
    <property type="entry name" value="PEPTIDE CHAIN RELEASE FACTOR SUBUNIT 1"/>
    <property type="match status" value="1"/>
</dbReference>
<evidence type="ECO:0000313" key="8">
    <source>
        <dbReference type="EMBL" id="RDI72306.1"/>
    </source>
</evidence>
<dbReference type="InterPro" id="IPR005141">
    <property type="entry name" value="eRF1_2"/>
</dbReference>
<dbReference type="Gene3D" id="3.30.1330.30">
    <property type="match status" value="1"/>
</dbReference>
<reference evidence="9" key="1">
    <citation type="submission" date="2016-10" db="EMBL/GenBank/DDBJ databases">
        <authorList>
            <person name="de Groot N.N."/>
        </authorList>
    </citation>
    <scope>NUCLEOTIDE SEQUENCE [LARGE SCALE GENOMIC DNA]</scope>
    <source>
        <strain evidence="9">CGMCC 1.12397</strain>
    </source>
</reference>
<sequence>MTTSNYELRERIEAVSNASGGGDDLLTVAIPPEESLGETLERVEEEYAEAEYIHADESSTARRAVLERTKQILHEYGETPDGGLVVYVGVTGDEEDLSEYVFDDLPNPIREERYEWSNEFDAEALAAAAGDSSTYGLLVVERGGAALGRFDGDRVEAVETIDSDVMGKTKAGGQSADRFERDRARQKEEFFDDVAAEAERAFLEDGAGEDGAPTVDGLLVGGTTVTVEEFEDGDHLDHRLRDAVVGGTFSVEYATEQGLTQLAEKGRDAMDDAEGEEVREALERFRDGLRDDGDDEVAYGEEEVERALEFDAVETLLVSGARPVEDLREYEERVTEAGGEFVAVPPDTEDGARFAEAFGVAAVLRFPVE</sequence>
<evidence type="ECO:0000256" key="4">
    <source>
        <dbReference type="ARBA" id="ARBA00022917"/>
    </source>
</evidence>
<dbReference type="OrthoDB" id="1011at2157"/>
<dbReference type="InterPro" id="IPR042226">
    <property type="entry name" value="eFR1_2_sf"/>
</dbReference>
<evidence type="ECO:0000259" key="7">
    <source>
        <dbReference type="Pfam" id="PF03465"/>
    </source>
</evidence>
<comment type="similarity">
    <text evidence="2">Belongs to the eukaryotic release factor 1 family.</text>
</comment>
<evidence type="ECO:0000259" key="5">
    <source>
        <dbReference type="Pfam" id="PF03463"/>
    </source>
</evidence>
<dbReference type="SUPFAM" id="SSF53137">
    <property type="entry name" value="Translational machinery components"/>
    <property type="match status" value="1"/>
</dbReference>
<dbReference type="AlphaFoldDB" id="A0A1H0Y6J9"/>
<name>A0A1H0Y6J9_9EURY</name>
<dbReference type="Pfam" id="PF03464">
    <property type="entry name" value="eRF1_2"/>
    <property type="match status" value="1"/>
</dbReference>
<dbReference type="Gene3D" id="3.30.420.60">
    <property type="entry name" value="eRF1 domain 2"/>
    <property type="match status" value="1"/>
</dbReference>
<dbReference type="GO" id="GO:0003747">
    <property type="term" value="F:translation release factor activity"/>
    <property type="evidence" value="ECO:0007669"/>
    <property type="project" value="InterPro"/>
</dbReference>
<dbReference type="InterPro" id="IPR024049">
    <property type="entry name" value="eRF1_1_sf"/>
</dbReference>
<reference evidence="8 11" key="3">
    <citation type="submission" date="2018-07" db="EMBL/GenBank/DDBJ databases">
        <title>Genome sequence of extremly halophilic archaeon Halopelagius longus strain BC12-B1.</title>
        <authorList>
            <person name="Zhang X."/>
        </authorList>
    </citation>
    <scope>NUCLEOTIDE SEQUENCE [LARGE SCALE GENOMIC DNA]</scope>
    <source>
        <strain evidence="8 11">BC12-B1</strain>
    </source>
</reference>
<keyword evidence="3" id="KW-0963">Cytoplasm</keyword>
<feature type="domain" description="eRF1" evidence="7">
    <location>
        <begin position="279"/>
        <end position="368"/>
    </location>
</feature>
<gene>
    <name evidence="8" type="ORF">DWB78_11615</name>
    <name evidence="9" type="ORF">SAMN05216278_0435</name>
</gene>